<keyword evidence="9" id="KW-0460">Magnesium</keyword>
<feature type="domain" description="DAGKc" evidence="13">
    <location>
        <begin position="1"/>
        <end position="131"/>
    </location>
</feature>
<dbReference type="PANTHER" id="PTHR12358">
    <property type="entry name" value="SPHINGOSINE KINASE"/>
    <property type="match status" value="1"/>
</dbReference>
<dbReference type="Proteomes" id="UP000316125">
    <property type="component" value="Chromosome"/>
</dbReference>
<dbReference type="PROSITE" id="PS50146">
    <property type="entry name" value="DAGK"/>
    <property type="match status" value="1"/>
</dbReference>
<dbReference type="EMBL" id="CP041040">
    <property type="protein sequence ID" value="QDE34949.1"/>
    <property type="molecule type" value="Genomic_DNA"/>
</dbReference>
<reference evidence="14 15" key="1">
    <citation type="submission" date="2019-06" db="EMBL/GenBank/DDBJ databases">
        <title>Complete genome of Microbacterium foliorum M2.</title>
        <authorList>
            <person name="Cao G."/>
        </authorList>
    </citation>
    <scope>NUCLEOTIDE SEQUENCE [LARGE SCALE GENOMIC DNA]</scope>
    <source>
        <strain evidence="14 15">M2</strain>
    </source>
</reference>
<dbReference type="GO" id="GO:0008654">
    <property type="term" value="P:phospholipid biosynthetic process"/>
    <property type="evidence" value="ECO:0007669"/>
    <property type="project" value="UniProtKB-KW"/>
</dbReference>
<evidence type="ECO:0000256" key="5">
    <source>
        <dbReference type="ARBA" id="ARBA00022723"/>
    </source>
</evidence>
<evidence type="ECO:0000256" key="1">
    <source>
        <dbReference type="ARBA" id="ARBA00001946"/>
    </source>
</evidence>
<dbReference type="GO" id="GO:0005524">
    <property type="term" value="F:ATP binding"/>
    <property type="evidence" value="ECO:0007669"/>
    <property type="project" value="UniProtKB-KW"/>
</dbReference>
<dbReference type="Gene3D" id="2.60.200.40">
    <property type="match status" value="1"/>
</dbReference>
<dbReference type="GO" id="GO:0004143">
    <property type="term" value="F:ATP-dependent diacylglycerol kinase activity"/>
    <property type="evidence" value="ECO:0007669"/>
    <property type="project" value="TreeGrafter"/>
</dbReference>
<evidence type="ECO:0000256" key="7">
    <source>
        <dbReference type="ARBA" id="ARBA00022777"/>
    </source>
</evidence>
<dbReference type="GO" id="GO:0005886">
    <property type="term" value="C:plasma membrane"/>
    <property type="evidence" value="ECO:0007669"/>
    <property type="project" value="TreeGrafter"/>
</dbReference>
<evidence type="ECO:0000259" key="13">
    <source>
        <dbReference type="PROSITE" id="PS50146"/>
    </source>
</evidence>
<dbReference type="InterPro" id="IPR016064">
    <property type="entry name" value="NAD/diacylglycerol_kinase_sf"/>
</dbReference>
<dbReference type="InterPro" id="IPR001206">
    <property type="entry name" value="Diacylglycerol_kinase_cat_dom"/>
</dbReference>
<keyword evidence="7 14" id="KW-0418">Kinase</keyword>
<evidence type="ECO:0000256" key="8">
    <source>
        <dbReference type="ARBA" id="ARBA00022840"/>
    </source>
</evidence>
<dbReference type="SMART" id="SM00046">
    <property type="entry name" value="DAGKc"/>
    <property type="match status" value="1"/>
</dbReference>
<dbReference type="PANTHER" id="PTHR12358:SF106">
    <property type="entry name" value="LIPID KINASE YEGS"/>
    <property type="match status" value="1"/>
</dbReference>
<dbReference type="InterPro" id="IPR045540">
    <property type="entry name" value="YegS/DAGK_C"/>
</dbReference>
<dbReference type="GO" id="GO:0046872">
    <property type="term" value="F:metal ion binding"/>
    <property type="evidence" value="ECO:0007669"/>
    <property type="project" value="UniProtKB-KW"/>
</dbReference>
<dbReference type="Pfam" id="PF19279">
    <property type="entry name" value="YegS_C"/>
    <property type="match status" value="1"/>
</dbReference>
<dbReference type="OrthoDB" id="142078at2"/>
<dbReference type="InterPro" id="IPR005218">
    <property type="entry name" value="Diacylglycerol/lipid_kinase"/>
</dbReference>
<keyword evidence="12" id="KW-1208">Phospholipid metabolism</keyword>
<accession>A0A4Y5YRA1</accession>
<dbReference type="InterPro" id="IPR050187">
    <property type="entry name" value="Lipid_Phosphate_FormReg"/>
</dbReference>
<keyword evidence="8" id="KW-0067">ATP-binding</keyword>
<evidence type="ECO:0000313" key="14">
    <source>
        <dbReference type="EMBL" id="QDE34949.1"/>
    </source>
</evidence>
<dbReference type="InterPro" id="IPR017438">
    <property type="entry name" value="ATP-NAD_kinase_N"/>
</dbReference>
<organism evidence="14 15">
    <name type="scientific">Microbacterium foliorum</name>
    <dbReference type="NCBI Taxonomy" id="104336"/>
    <lineage>
        <taxon>Bacteria</taxon>
        <taxon>Bacillati</taxon>
        <taxon>Actinomycetota</taxon>
        <taxon>Actinomycetes</taxon>
        <taxon>Micrococcales</taxon>
        <taxon>Microbacteriaceae</taxon>
        <taxon>Microbacterium</taxon>
    </lineage>
</organism>
<evidence type="ECO:0000256" key="6">
    <source>
        <dbReference type="ARBA" id="ARBA00022741"/>
    </source>
</evidence>
<keyword evidence="4" id="KW-0808">Transferase</keyword>
<evidence type="ECO:0000256" key="4">
    <source>
        <dbReference type="ARBA" id="ARBA00022679"/>
    </source>
</evidence>
<dbReference type="AlphaFoldDB" id="A0A4Y5YRA1"/>
<dbReference type="RefSeq" id="WP_140037179.1">
    <property type="nucleotide sequence ID" value="NZ_CP041040.1"/>
</dbReference>
<dbReference type="Gene3D" id="3.40.50.10330">
    <property type="entry name" value="Probable inorganic polyphosphate/atp-NAD kinase, domain 1"/>
    <property type="match status" value="1"/>
</dbReference>
<sequence>MAEHIALLSNPFAGKGRGAQEAEAALAHLRARGQDVRVYTGESAASGRMLVAQALVESPRVLVVVGGDGTLSGILDTVCEAGIPVVLVPAGTGNDLARALGLPRRDPVAAAELALTGVPRAIDVGEIRAAGRIDSFLTIAALGFDAKVSDRTNRLRWPHGVLRYYLALVVELVRLRPMEFTVSVDGEPPIQAPGTLVAVGNTESYGGGMPLCVGAEADDGLLDIVQVAPLTRLRLLRLFPLLLRGAHLTRSEVTHRHARSVTVSAPGLVVYADGERIAEDECTIGIRRSALTILVPAAQEVQR</sequence>
<comment type="similarity">
    <text evidence="2">Belongs to the diacylglycerol/lipid kinase family.</text>
</comment>
<evidence type="ECO:0000256" key="2">
    <source>
        <dbReference type="ARBA" id="ARBA00005983"/>
    </source>
</evidence>
<gene>
    <name evidence="14" type="ORF">FIV50_09210</name>
</gene>
<evidence type="ECO:0000256" key="11">
    <source>
        <dbReference type="ARBA" id="ARBA00023209"/>
    </source>
</evidence>
<evidence type="ECO:0000256" key="9">
    <source>
        <dbReference type="ARBA" id="ARBA00022842"/>
    </source>
</evidence>
<keyword evidence="3" id="KW-0444">Lipid biosynthesis</keyword>
<evidence type="ECO:0000313" key="15">
    <source>
        <dbReference type="Proteomes" id="UP000316125"/>
    </source>
</evidence>
<keyword evidence="6" id="KW-0547">Nucleotide-binding</keyword>
<keyword evidence="11" id="KW-0594">Phospholipid biosynthesis</keyword>
<proteinExistence type="inferred from homology"/>
<protein>
    <submittedName>
        <fullName evidence="14">YegS/Rv2252/BmrU family lipid kinase</fullName>
    </submittedName>
</protein>
<comment type="cofactor">
    <cofactor evidence="1">
        <name>Mg(2+)</name>
        <dbReference type="ChEBI" id="CHEBI:18420"/>
    </cofactor>
</comment>
<keyword evidence="5" id="KW-0479">Metal-binding</keyword>
<name>A0A4Y5YRA1_9MICO</name>
<keyword evidence="10" id="KW-0443">Lipid metabolism</keyword>
<evidence type="ECO:0000256" key="10">
    <source>
        <dbReference type="ARBA" id="ARBA00023098"/>
    </source>
</evidence>
<dbReference type="NCBIfam" id="TIGR00147">
    <property type="entry name" value="YegS/Rv2252/BmrU family lipid kinase"/>
    <property type="match status" value="1"/>
</dbReference>
<evidence type="ECO:0000256" key="3">
    <source>
        <dbReference type="ARBA" id="ARBA00022516"/>
    </source>
</evidence>
<dbReference type="SUPFAM" id="SSF111331">
    <property type="entry name" value="NAD kinase/diacylglycerol kinase-like"/>
    <property type="match status" value="1"/>
</dbReference>
<dbReference type="Pfam" id="PF00781">
    <property type="entry name" value="DAGK_cat"/>
    <property type="match status" value="1"/>
</dbReference>
<evidence type="ECO:0000256" key="12">
    <source>
        <dbReference type="ARBA" id="ARBA00023264"/>
    </source>
</evidence>